<evidence type="ECO:0000256" key="5">
    <source>
        <dbReference type="ARBA" id="ARBA00022692"/>
    </source>
</evidence>
<dbReference type="GO" id="GO:0016020">
    <property type="term" value="C:membrane"/>
    <property type="evidence" value="ECO:0007669"/>
    <property type="project" value="UniProtKB-SubCell"/>
</dbReference>
<organism evidence="10 11">
    <name type="scientific">Clytia hemisphaerica</name>
    <dbReference type="NCBI Taxonomy" id="252671"/>
    <lineage>
        <taxon>Eukaryota</taxon>
        <taxon>Metazoa</taxon>
        <taxon>Cnidaria</taxon>
        <taxon>Hydrozoa</taxon>
        <taxon>Hydroidolina</taxon>
        <taxon>Leptothecata</taxon>
        <taxon>Obeliida</taxon>
        <taxon>Clytiidae</taxon>
        <taxon>Clytia</taxon>
    </lineage>
</organism>
<dbReference type="PANTHER" id="PTHR43184">
    <property type="entry name" value="MAJOR FACILITATOR SUPERFAMILY TRANSPORTER 16, ISOFORM B"/>
    <property type="match status" value="1"/>
</dbReference>
<evidence type="ECO:0000256" key="2">
    <source>
        <dbReference type="ARBA" id="ARBA00009598"/>
    </source>
</evidence>
<dbReference type="InterPro" id="IPR011701">
    <property type="entry name" value="MFS"/>
</dbReference>
<evidence type="ECO:0000313" key="10">
    <source>
        <dbReference type="EnsemblMetazoa" id="CLYHEMP018679.1"/>
    </source>
</evidence>
<dbReference type="Proteomes" id="UP000594262">
    <property type="component" value="Unplaced"/>
</dbReference>
<evidence type="ECO:0000256" key="4">
    <source>
        <dbReference type="ARBA" id="ARBA00022597"/>
    </source>
</evidence>
<dbReference type="SUPFAM" id="SSF103473">
    <property type="entry name" value="MFS general substrate transporter"/>
    <property type="match status" value="1"/>
</dbReference>
<evidence type="ECO:0000256" key="8">
    <source>
        <dbReference type="SAM" id="Phobius"/>
    </source>
</evidence>
<dbReference type="OrthoDB" id="3639251at2759"/>
<feature type="domain" description="Major facilitator superfamily (MFS) profile" evidence="9">
    <location>
        <begin position="12"/>
        <end position="421"/>
    </location>
</feature>
<keyword evidence="4" id="KW-0762">Sugar transport</keyword>
<feature type="transmembrane region" description="Helical" evidence="8">
    <location>
        <begin position="140"/>
        <end position="159"/>
    </location>
</feature>
<dbReference type="InterPro" id="IPR000849">
    <property type="entry name" value="Sugar_P_transporter"/>
</dbReference>
<reference evidence="10" key="1">
    <citation type="submission" date="2021-01" db="UniProtKB">
        <authorList>
            <consortium name="EnsemblMetazoa"/>
        </authorList>
    </citation>
    <scope>IDENTIFICATION</scope>
</reference>
<feature type="transmembrane region" description="Helical" evidence="8">
    <location>
        <begin position="237"/>
        <end position="257"/>
    </location>
</feature>
<dbReference type="GO" id="GO:0022857">
    <property type="term" value="F:transmembrane transporter activity"/>
    <property type="evidence" value="ECO:0007669"/>
    <property type="project" value="InterPro"/>
</dbReference>
<evidence type="ECO:0000256" key="7">
    <source>
        <dbReference type="ARBA" id="ARBA00023136"/>
    </source>
</evidence>
<proteinExistence type="inferred from homology"/>
<keyword evidence="6 8" id="KW-1133">Transmembrane helix</keyword>
<evidence type="ECO:0000256" key="1">
    <source>
        <dbReference type="ARBA" id="ARBA00004141"/>
    </source>
</evidence>
<dbReference type="Pfam" id="PF07690">
    <property type="entry name" value="MFS_1"/>
    <property type="match status" value="1"/>
</dbReference>
<evidence type="ECO:0000259" key="9">
    <source>
        <dbReference type="PROSITE" id="PS50850"/>
    </source>
</evidence>
<comment type="subcellular location">
    <subcellularLocation>
        <location evidence="1">Membrane</location>
        <topology evidence="1">Multi-pass membrane protein</topology>
    </subcellularLocation>
</comment>
<feature type="transmembrane region" description="Helical" evidence="8">
    <location>
        <begin position="171"/>
        <end position="191"/>
    </location>
</feature>
<feature type="transmembrane region" description="Helical" evidence="8">
    <location>
        <begin position="324"/>
        <end position="347"/>
    </location>
</feature>
<feature type="transmembrane region" description="Helical" evidence="8">
    <location>
        <begin position="368"/>
        <end position="389"/>
    </location>
</feature>
<dbReference type="InterPro" id="IPR020846">
    <property type="entry name" value="MFS_dom"/>
</dbReference>
<feature type="transmembrane region" description="Helical" evidence="8">
    <location>
        <begin position="12"/>
        <end position="30"/>
    </location>
</feature>
<evidence type="ECO:0000256" key="6">
    <source>
        <dbReference type="ARBA" id="ARBA00022989"/>
    </source>
</evidence>
<feature type="transmembrane region" description="Helical" evidence="8">
    <location>
        <begin position="395"/>
        <end position="416"/>
    </location>
</feature>
<protein>
    <recommendedName>
        <fullName evidence="9">Major facilitator superfamily (MFS) profile domain-containing protein</fullName>
    </recommendedName>
</protein>
<feature type="transmembrane region" description="Helical" evidence="8">
    <location>
        <begin position="81"/>
        <end position="99"/>
    </location>
</feature>
<dbReference type="InterPro" id="IPR036259">
    <property type="entry name" value="MFS_trans_sf"/>
</dbReference>
<dbReference type="PANTHER" id="PTHR43184:SF30">
    <property type="entry name" value="MFS DOMAIN-CONTAINING PROTEIN"/>
    <property type="match status" value="1"/>
</dbReference>
<feature type="transmembrane region" description="Helical" evidence="8">
    <location>
        <begin position="105"/>
        <end position="128"/>
    </location>
</feature>
<dbReference type="AlphaFoldDB" id="A0A7M5X7B9"/>
<evidence type="ECO:0000313" key="11">
    <source>
        <dbReference type="Proteomes" id="UP000594262"/>
    </source>
</evidence>
<dbReference type="Gene3D" id="1.20.1250.20">
    <property type="entry name" value="MFS general substrate transporter like domains"/>
    <property type="match status" value="2"/>
</dbReference>
<accession>A0A7M5X7B9</accession>
<feature type="transmembrane region" description="Helical" evidence="8">
    <location>
        <begin position="300"/>
        <end position="318"/>
    </location>
</feature>
<dbReference type="PIRSF" id="PIRSF002808">
    <property type="entry name" value="Hexose_phosphate_transp"/>
    <property type="match status" value="1"/>
</dbReference>
<name>A0A7M5X7B9_9CNID</name>
<keyword evidence="11" id="KW-1185">Reference proteome</keyword>
<sequence>ELLKNMALNRGQIIVFGMTWVIYASSYLLRKPLGVIKTDLEAYYGLTPTELGWLDTAFLLPYAFVAIMFGNLGDKYGNRNILVVSLLAMSFSMGSFGFWDSPKVFAVLLFINGGAQAQLYCNIARFLTSWFDSSQKTTMFGMWGTAPFAGGIIGTAVAVELQRRFSGDLKMMFLVPCVWIFFLAIATHFFLKFPHECGMESPDPEKQQLKEDEPTAVQPKKALNFIETWKIKMVPELCWSMFGAKLVRYCLYMWLPMYLAKALKYDKGYAGMFSTTFEIGGVFGSFCNGFYINRLMGGRSYLGVFVAFATSGLSLYLFELTSTWSVFFNFIFLFMAGAANCGPDLVVSGSLATEVAKAANAESAVAGLVNGFGSLGTIIEGPFIAFVMTQFGWSGAFYSMVFLSLGASLAVGKAALAEYRK</sequence>
<dbReference type="PROSITE" id="PS50850">
    <property type="entry name" value="MFS"/>
    <property type="match status" value="1"/>
</dbReference>
<feature type="transmembrane region" description="Helical" evidence="8">
    <location>
        <begin position="269"/>
        <end position="293"/>
    </location>
</feature>
<keyword evidence="7 8" id="KW-0472">Membrane</keyword>
<keyword evidence="5 8" id="KW-0812">Transmembrane</keyword>
<keyword evidence="3" id="KW-0813">Transport</keyword>
<comment type="similarity">
    <text evidence="2">Belongs to the major facilitator superfamily. Organophosphate:Pi antiporter (OPA) (TC 2.A.1.4) family.</text>
</comment>
<feature type="transmembrane region" description="Helical" evidence="8">
    <location>
        <begin position="50"/>
        <end position="69"/>
    </location>
</feature>
<dbReference type="EnsemblMetazoa" id="CLYHEMT018679.1">
    <property type="protein sequence ID" value="CLYHEMP018679.1"/>
    <property type="gene ID" value="CLYHEMG018679"/>
</dbReference>
<evidence type="ECO:0000256" key="3">
    <source>
        <dbReference type="ARBA" id="ARBA00022448"/>
    </source>
</evidence>